<sequence length="165" mass="18974">MISDEQKEQIELAKYYNTQIWAIPSISFGLVGLVFQALDRDPFVGLWNLVILITTAVFSFCLLLLFNKTHFQQLRLKSYVKREENGEEDLSKKRSTFFSLSPSEVIGESQRLKGEGENITFTQEFLAKRKTVLWVRRIMCLIIATNAGIAIYILIKLLIPIIKIS</sequence>
<name>A0A1G2HKQ3_9BACT</name>
<dbReference type="AlphaFoldDB" id="A0A1G2HKQ3"/>
<gene>
    <name evidence="2" type="ORF">A2639_01835</name>
</gene>
<feature type="transmembrane region" description="Helical" evidence="1">
    <location>
        <begin position="44"/>
        <end position="66"/>
    </location>
</feature>
<organism evidence="2 3">
    <name type="scientific">Candidatus Staskawiczbacteria bacterium RIFCSPHIGHO2_01_FULL_34_27</name>
    <dbReference type="NCBI Taxonomy" id="1802199"/>
    <lineage>
        <taxon>Bacteria</taxon>
        <taxon>Candidatus Staskawicziibacteriota</taxon>
    </lineage>
</organism>
<dbReference type="EMBL" id="MHOL01000006">
    <property type="protein sequence ID" value="OGZ63104.1"/>
    <property type="molecule type" value="Genomic_DNA"/>
</dbReference>
<evidence type="ECO:0000313" key="2">
    <source>
        <dbReference type="EMBL" id="OGZ63104.1"/>
    </source>
</evidence>
<proteinExistence type="predicted"/>
<evidence type="ECO:0000313" key="3">
    <source>
        <dbReference type="Proteomes" id="UP000178991"/>
    </source>
</evidence>
<evidence type="ECO:0000256" key="1">
    <source>
        <dbReference type="SAM" id="Phobius"/>
    </source>
</evidence>
<feature type="transmembrane region" description="Helical" evidence="1">
    <location>
        <begin position="20"/>
        <end position="38"/>
    </location>
</feature>
<keyword evidence="1" id="KW-0472">Membrane</keyword>
<protein>
    <submittedName>
        <fullName evidence="2">Uncharacterized protein</fullName>
    </submittedName>
</protein>
<feature type="transmembrane region" description="Helical" evidence="1">
    <location>
        <begin position="138"/>
        <end position="162"/>
    </location>
</feature>
<reference evidence="2 3" key="1">
    <citation type="journal article" date="2016" name="Nat. Commun.">
        <title>Thousands of microbial genomes shed light on interconnected biogeochemical processes in an aquifer system.</title>
        <authorList>
            <person name="Anantharaman K."/>
            <person name="Brown C.T."/>
            <person name="Hug L.A."/>
            <person name="Sharon I."/>
            <person name="Castelle C.J."/>
            <person name="Probst A.J."/>
            <person name="Thomas B.C."/>
            <person name="Singh A."/>
            <person name="Wilkins M.J."/>
            <person name="Karaoz U."/>
            <person name="Brodie E.L."/>
            <person name="Williams K.H."/>
            <person name="Hubbard S.S."/>
            <person name="Banfield J.F."/>
        </authorList>
    </citation>
    <scope>NUCLEOTIDE SEQUENCE [LARGE SCALE GENOMIC DNA]</scope>
</reference>
<dbReference type="Proteomes" id="UP000178991">
    <property type="component" value="Unassembled WGS sequence"/>
</dbReference>
<keyword evidence="1" id="KW-0812">Transmembrane</keyword>
<keyword evidence="1" id="KW-1133">Transmembrane helix</keyword>
<comment type="caution">
    <text evidence="2">The sequence shown here is derived from an EMBL/GenBank/DDBJ whole genome shotgun (WGS) entry which is preliminary data.</text>
</comment>
<accession>A0A1G2HKQ3</accession>